<evidence type="ECO:0000313" key="2">
    <source>
        <dbReference type="EMBL" id="AXA63773.1"/>
    </source>
</evidence>
<keyword evidence="3" id="KW-1185">Reference proteome</keyword>
<evidence type="ECO:0000259" key="1">
    <source>
        <dbReference type="Pfam" id="PF20178"/>
    </source>
</evidence>
<proteinExistence type="predicted"/>
<reference evidence="3" key="1">
    <citation type="journal article" date="2021" name="Front. Microbiol.">
        <title>Genomic Analysis of the 1-Aminocyclopropane-1-Carboxylate Deaminase-Producing Pseudomonas thivervalensis SC5 Reveals Its Multifaceted Roles in Soil and in Beneficial Interactions With Plants.</title>
        <authorList>
            <person name="Nascimento F.X."/>
            <person name="Uron P."/>
            <person name="Glick B.R."/>
            <person name="Giachini A."/>
            <person name="Rossi M.J."/>
        </authorList>
    </citation>
    <scope>NUCLEOTIDE SEQUENCE [LARGE SCALE GENOMIC DNA]</scope>
    <source>
        <strain evidence="3">PLM3</strain>
    </source>
</reference>
<accession>A0A2Z5A0N2</accession>
<dbReference type="KEGG" id="pthv:CE140_28105"/>
<dbReference type="Proteomes" id="UP000251666">
    <property type="component" value="Chromosome"/>
</dbReference>
<feature type="domain" description="Dermonecrotic toxin N-terminal" evidence="1">
    <location>
        <begin position="370"/>
        <end position="618"/>
    </location>
</feature>
<sequence length="1542" mass="173718">MTQTSTATRLKPATDPKDAVLNRLLAGPTYPEVAAILLRDGLKKLYPTLNLDPHTTVVGEPAWDIVGDEIVERQTRYETLSDMLAGLVNDSGPTLLIEGLHFLTQLPLTSPDVHLPVRIDQIGRLLNELQPAMLTACQEQQLAYWNASVGDAGPRWHELSSALRTAWDVRRVKGWSEAECAMARHLFRYPDRQGRQDNNLYDAHAYLIDIDGIDGDQVQRMSDNTIVVLVGKIDNKEVILKYSIVNGYERFETQQALGQSLSAHLGPESYRKIQWRLYEPDGNIFDYKACGMIAEQVKIIGVSNVPDVLTFRETSQSPSVDANDDIVETWFQKQMPHWLLAASPSDQVLFAQHMKNLSILSHTHAGKTYLDDIPSLKAYALNALQTQMTADHADASKLDLEAIEIEVRSPVIWGSFVVPGRIDTSRFSLVELALQNLIALPLGNKTVKFQDGTELPEWMTVAYLENLITQVDIGRVYPELVKSKLLDDPTESASREKLYTAQLRIQLPMLALEGKIRGQGNLDEKGYRYVAALMEPDEADRKVDGNLIVLRQLAFVPELQLGSSQDVVTNMFVIGPQDSNAGPCLLYRPMLDPQLCQYPSFSNLLYAIRQTPVLRQSVLAWLPDGVRDDYGRYVFPDLLPSPWSIVAFVAAPLSSLANSGPVGLTDKTLGADFLPLLFKANANALVELADRESISNRENRWQTLKRAGWLILNLALPYLGTAVGTATWLWQILDDMEKLTQTREGADRQAKWETFTDLLLNIALAIITHTLESARTARRPRRPEAPEVPEVVRELESLPKPKPELVIEQLSPLASTALPTEHYETIRSSGALMGRSRESAKLLDSFSVEAPQDPGQRQTEGALKGLYEQNGDWHANLAGQWFKVLVEGEQVSIIDSKDPTRAGPPLMNDIHGEWHIDTRLRIRGSGSQGVRQKVIADAKRHRIGLLLELNLFEAKKPQHQKLLTMQAQEMNEATGAAKETKRDVYVSTLKAQRASYEQALQILLEWPVFQSRPDYPRTRLGYLNAQVNFTFVEMDALNERFAPVMSKAKGMITSGVKVLEQEHIDTAESMIRVGDDMIERLDYMETRFTELKEVGHEGFEFVRRHRRKMPLYTSDDLHLIKIDMFRHLCLSLESVESMPEGWEAINQTIDNATVAFQSLRDVIDERSVIRLDEQIDAFGSLIEQFTAIDEHLQYLANEYKTSAQPIQLARLRTGIGLAKKRTLRHLAAALDERSNRKVASSPYELRPRPRKKFIRARFWGLVSGEPRLSKTLEETDWVDVKNPFSGEIIVTFHRKETGEWIPHIKPDAAPATVPALATSINKGTDLINGLAAFKAQIEQTVEQTHQTPAGIGMVLNAHAGRMEKVSAAIQKALDQAQGVESNETAELPAVQRRSAEALRLQLEKEASTLYVLGFETVLNVIKRRPPTMSGVIWLKSRNQISITKQKSRQRIKTPPYGYLDRYEIKDLKTNKTLWFADFRYSTNWVPAYAFLSGRLKTLEQTHQKLSPIEPGGPLSQRQLIDHYRSEIAVDQAREVFFQKKHG</sequence>
<organism evidence="2 3">
    <name type="scientific">Pseudomonas thivervalensis</name>
    <dbReference type="NCBI Taxonomy" id="86265"/>
    <lineage>
        <taxon>Bacteria</taxon>
        <taxon>Pseudomonadati</taxon>
        <taxon>Pseudomonadota</taxon>
        <taxon>Gammaproteobacteria</taxon>
        <taxon>Pseudomonadales</taxon>
        <taxon>Pseudomonadaceae</taxon>
        <taxon>Pseudomonas</taxon>
    </lineage>
</organism>
<evidence type="ECO:0000313" key="3">
    <source>
        <dbReference type="Proteomes" id="UP000251666"/>
    </source>
</evidence>
<dbReference type="RefSeq" id="WP_208666009.1">
    <property type="nucleotide sequence ID" value="NZ_CP022201.1"/>
</dbReference>
<name>A0A2Z5A0N2_9PSED</name>
<gene>
    <name evidence="2" type="ORF">CEQ51_28100</name>
</gene>
<dbReference type="Pfam" id="PF20178">
    <property type="entry name" value="ToxA_N"/>
    <property type="match status" value="1"/>
</dbReference>
<protein>
    <recommendedName>
        <fullName evidence="1">Dermonecrotic toxin N-terminal domain-containing protein</fullName>
    </recommendedName>
</protein>
<dbReference type="EMBL" id="CP022202">
    <property type="protein sequence ID" value="AXA63773.1"/>
    <property type="molecule type" value="Genomic_DNA"/>
</dbReference>
<dbReference type="InterPro" id="IPR046673">
    <property type="entry name" value="ToxA_N"/>
</dbReference>